<dbReference type="InterPro" id="IPR019587">
    <property type="entry name" value="Polyketide_cyclase/dehydratase"/>
</dbReference>
<accession>A0A1X0D6F5</accession>
<dbReference type="InterPro" id="IPR023393">
    <property type="entry name" value="START-like_dom_sf"/>
</dbReference>
<dbReference type="SUPFAM" id="SSF55961">
    <property type="entry name" value="Bet v1-like"/>
    <property type="match status" value="1"/>
</dbReference>
<dbReference type="Pfam" id="PF10604">
    <property type="entry name" value="Polyketide_cyc2"/>
    <property type="match status" value="1"/>
</dbReference>
<dbReference type="EMBL" id="MVHP01000004">
    <property type="protein sequence ID" value="ORA67955.1"/>
    <property type="molecule type" value="Genomic_DNA"/>
</dbReference>
<evidence type="ECO:0000313" key="2">
    <source>
        <dbReference type="Proteomes" id="UP000192772"/>
    </source>
</evidence>
<dbReference type="Gene3D" id="3.30.530.20">
    <property type="match status" value="1"/>
</dbReference>
<organism evidence="1 2">
    <name type="scientific">Mycolicibacterium elephantis</name>
    <dbReference type="NCBI Taxonomy" id="81858"/>
    <lineage>
        <taxon>Bacteria</taxon>
        <taxon>Bacillati</taxon>
        <taxon>Actinomycetota</taxon>
        <taxon>Actinomycetes</taxon>
        <taxon>Mycobacteriales</taxon>
        <taxon>Mycobacteriaceae</taxon>
        <taxon>Mycolicibacterium</taxon>
    </lineage>
</organism>
<protein>
    <submittedName>
        <fullName evidence="1">MxaD family protein</fullName>
    </submittedName>
</protein>
<dbReference type="RefSeq" id="WP_083042599.1">
    <property type="nucleotide sequence ID" value="NZ_MVHP01000004.1"/>
</dbReference>
<name>A0A1X0D6F5_9MYCO</name>
<reference evidence="1 2" key="1">
    <citation type="submission" date="2017-02" db="EMBL/GenBank/DDBJ databases">
        <title>The new phylogeny of genus Mycobacterium.</title>
        <authorList>
            <person name="Tortoli E."/>
            <person name="Trovato A."/>
            <person name="Cirillo D.M."/>
        </authorList>
    </citation>
    <scope>NUCLEOTIDE SEQUENCE [LARGE SCALE GENOMIC DNA]</scope>
    <source>
        <strain evidence="1 2">FI-09383</strain>
    </source>
</reference>
<dbReference type="CDD" id="cd07821">
    <property type="entry name" value="PYR_PYL_RCAR_like"/>
    <property type="match status" value="1"/>
</dbReference>
<dbReference type="AlphaFoldDB" id="A0A1X0D6F5"/>
<dbReference type="OrthoDB" id="4545830at2"/>
<evidence type="ECO:0000313" key="1">
    <source>
        <dbReference type="EMBL" id="ORA67955.1"/>
    </source>
</evidence>
<dbReference type="Proteomes" id="UP000192772">
    <property type="component" value="Unassembled WGS sequence"/>
</dbReference>
<gene>
    <name evidence="1" type="ORF">BST23_06205</name>
</gene>
<comment type="caution">
    <text evidence="1">The sequence shown here is derived from an EMBL/GenBank/DDBJ whole genome shotgun (WGS) entry which is preliminary data.</text>
</comment>
<sequence>MMELHVERTIAAPPERVFDWLADPKSLKAAPPVFGAKLADGSSEPRKGAVRVVTGAGIWFEEEYTEYDPPRSYSYRILRSVPGFVHEGGTLTFSPVDAGAGTHVDWVTRYTHPLWSGGKAFEPVSSRLLRWSFRAVLDGCAKALEMS</sequence>
<proteinExistence type="predicted"/>